<protein>
    <submittedName>
        <fullName evidence="4">Uncharacterized protein</fullName>
    </submittedName>
</protein>
<evidence type="ECO:0000256" key="3">
    <source>
        <dbReference type="SAM" id="SignalP"/>
    </source>
</evidence>
<keyword evidence="1" id="KW-0175">Coiled coil</keyword>
<name>A0A7J6L5C3_PERCH</name>
<gene>
    <name evidence="4" type="ORF">FOL47_009996</name>
</gene>
<evidence type="ECO:0000313" key="4">
    <source>
        <dbReference type="EMBL" id="KAF4654391.1"/>
    </source>
</evidence>
<dbReference type="SUPFAM" id="SSF50630">
    <property type="entry name" value="Acid proteases"/>
    <property type="match status" value="1"/>
</dbReference>
<dbReference type="OrthoDB" id="443918at2759"/>
<feature type="signal peptide" evidence="3">
    <location>
        <begin position="1"/>
        <end position="19"/>
    </location>
</feature>
<dbReference type="Gene3D" id="2.40.70.10">
    <property type="entry name" value="Acid Proteases"/>
    <property type="match status" value="1"/>
</dbReference>
<keyword evidence="3" id="KW-0732">Signal</keyword>
<evidence type="ECO:0000256" key="1">
    <source>
        <dbReference type="SAM" id="Coils"/>
    </source>
</evidence>
<feature type="chain" id="PRO_5029897030" evidence="3">
    <location>
        <begin position="20"/>
        <end position="980"/>
    </location>
</feature>
<keyword evidence="5" id="KW-1185">Reference proteome</keyword>
<feature type="region of interest" description="Disordered" evidence="2">
    <location>
        <begin position="704"/>
        <end position="725"/>
    </location>
</feature>
<dbReference type="EMBL" id="JAAPAO010000738">
    <property type="protein sequence ID" value="KAF4654391.1"/>
    <property type="molecule type" value="Genomic_DNA"/>
</dbReference>
<accession>A0A7J6L5C3</accession>
<dbReference type="AlphaFoldDB" id="A0A7J6L5C3"/>
<comment type="caution">
    <text evidence="4">The sequence shown here is derived from an EMBL/GenBank/DDBJ whole genome shotgun (WGS) entry which is preliminary data.</text>
</comment>
<feature type="region of interest" description="Disordered" evidence="2">
    <location>
        <begin position="952"/>
        <end position="980"/>
    </location>
</feature>
<evidence type="ECO:0000313" key="5">
    <source>
        <dbReference type="Proteomes" id="UP000591131"/>
    </source>
</evidence>
<sequence length="980" mass="112165">MLVRLQLIVLALSSKLGSGIIEIPIVLDNHLQVAEMEVDGTQQFPVLDTGCPFTMLVPEEWYEKKYYPKTCSSLTTSCYVRPPNAPRRPRKKRTIRFPAEGEITVFDYHGKMKLNGVDVGETKFSLMCDKERPTEPHSLFGLAMRADDSHPPSTIEQLYENRVINDLSFTLYINGFAEETRVRRGMLEIGNPTPLKNHHEVITFVPALKHSHWRVRLNHIDLNGLQIPSEGDIAEFDTGANFMNVPASRWDDTIRQVEEAYGFKLGPEVAEPRLVGEIEPQEPQTRDRRQAILDDKDSLASKISFIRKCLIDEEGDSLIKHQVDSCLADLFKVTSPKSSVQLAEPHHQRVHEFAENMVGRCYLVVKRDLEDKAIIEEKYAQLVASSRNAQKRYLQDVSGMRGQIRGPQADMEGVTMNKGELEVVFYDPVSHLDEELKELVLNICNERLRLMLERPNKTLRDALKALVASQPGALDWMGAEIEEEMAKLKHSCELQVLRISELETEIEKLSEALDATTAELELVKPEIERLQTEKDTITAERDELAERIKALEADKAEALEVVADVQRSLASKEEEFVSLTAEFEKLQEEAQEIGVLQVQLEEERLKREEAFEEFKRQEQEAKEEYRREVEAQQKAFDEQKAQMANVQKEHKRMTLRAEQLAIDLAESNKAVEELGKFKKYKKMYEDERRKAIFLEQELREMTELLNPSDDNGTQKRPRQSALGGTQAKPWMNVFDRLHLDSLDRVSRKRDLAERWYSKLMARVSETLLGLLNGEGSRRLPQRVRGRNHFAMRQQFDGDGDAWKKLLANDSSGDDWSDDDMETAPGSLTSLHLEAGSVDAKKYNVDKMTKRLSQFSKHRRKNRVGKRISGGVDVTQVLRTIMQDPLRVQESQDYQLYSENQSVLLRELAECVVAKLLEPSEQVDPRSHRSPPARCKTPDVPCTLPAIVKPKRRRPCQAAGYTQWPRPDPSSSIDQLDMTCE</sequence>
<evidence type="ECO:0000256" key="2">
    <source>
        <dbReference type="SAM" id="MobiDB-lite"/>
    </source>
</evidence>
<reference evidence="4 5" key="1">
    <citation type="submission" date="2020-04" db="EMBL/GenBank/DDBJ databases">
        <title>Perkinsus chesapeaki whole genome sequence.</title>
        <authorList>
            <person name="Bogema D.R."/>
        </authorList>
    </citation>
    <scope>NUCLEOTIDE SEQUENCE [LARGE SCALE GENOMIC DNA]</scope>
    <source>
        <strain evidence="4">ATCC PRA-425</strain>
    </source>
</reference>
<feature type="coiled-coil region" evidence="1">
    <location>
        <begin position="492"/>
        <end position="704"/>
    </location>
</feature>
<proteinExistence type="predicted"/>
<dbReference type="InterPro" id="IPR021109">
    <property type="entry name" value="Peptidase_aspartic_dom_sf"/>
</dbReference>
<dbReference type="Proteomes" id="UP000591131">
    <property type="component" value="Unassembled WGS sequence"/>
</dbReference>
<organism evidence="4 5">
    <name type="scientific">Perkinsus chesapeaki</name>
    <name type="common">Clam parasite</name>
    <name type="synonym">Perkinsus andrewsi</name>
    <dbReference type="NCBI Taxonomy" id="330153"/>
    <lineage>
        <taxon>Eukaryota</taxon>
        <taxon>Sar</taxon>
        <taxon>Alveolata</taxon>
        <taxon>Perkinsozoa</taxon>
        <taxon>Perkinsea</taxon>
        <taxon>Perkinsida</taxon>
        <taxon>Perkinsidae</taxon>
        <taxon>Perkinsus</taxon>
    </lineage>
</organism>